<dbReference type="Proteomes" id="UP000594014">
    <property type="component" value="Chromosome"/>
</dbReference>
<protein>
    <submittedName>
        <fullName evidence="1">LysM peptidoglycan-binding domain-containing protein</fullName>
    </submittedName>
</protein>
<proteinExistence type="predicted"/>
<evidence type="ECO:0000313" key="2">
    <source>
        <dbReference type="Proteomes" id="UP000594014"/>
    </source>
</evidence>
<name>A0ACD1AB29_9FIRM</name>
<keyword evidence="2" id="KW-1185">Reference proteome</keyword>
<dbReference type="EMBL" id="CP042469">
    <property type="protein sequence ID" value="QOX63682.1"/>
    <property type="molecule type" value="Genomic_DNA"/>
</dbReference>
<organism evidence="1 2">
    <name type="scientific">Anoxybacterium hadale</name>
    <dbReference type="NCBI Taxonomy" id="3408580"/>
    <lineage>
        <taxon>Bacteria</taxon>
        <taxon>Bacillati</taxon>
        <taxon>Bacillota</taxon>
        <taxon>Clostridia</taxon>
        <taxon>Peptostreptococcales</taxon>
        <taxon>Anaerovoracaceae</taxon>
        <taxon>Anoxybacterium</taxon>
    </lineage>
</organism>
<accession>A0ACD1AB29</accession>
<evidence type="ECO:0000313" key="1">
    <source>
        <dbReference type="EMBL" id="QOX63682.1"/>
    </source>
</evidence>
<sequence length="213" mass="23878">MRKFIFREPDTSKEIVLPVTPGSFNVSHGVKIETINIHGLGDINLAGYGTLCAFKIDCMFPSKHYPFIQNLMYSDPYKYIQELEVWCDARKVIRFIVSDTMVNVPVLIEDIAYGERDGTRDVYASISLRKYRTLAANIDPSVGTQNNAREPAAAHPTPNEHKVASGDTLSAICKKYYGNASLYPKLAKYNNIKNPNLIYTGQSIKIPDKSLLV</sequence>
<reference evidence="1" key="1">
    <citation type="submission" date="2019-08" db="EMBL/GenBank/DDBJ databases">
        <title>Genome sequence of Clostridiales bacterium MT110.</title>
        <authorList>
            <person name="Cao J."/>
        </authorList>
    </citation>
    <scope>NUCLEOTIDE SEQUENCE</scope>
    <source>
        <strain evidence="1">MT110</strain>
    </source>
</reference>
<gene>
    <name evidence="1" type="ORF">FRZ06_10130</name>
</gene>